<protein>
    <submittedName>
        <fullName evidence="2">(African queen) hypothetical protein</fullName>
    </submittedName>
</protein>
<evidence type="ECO:0000313" key="2">
    <source>
        <dbReference type="EMBL" id="CAG9561983.1"/>
    </source>
</evidence>
<keyword evidence="3" id="KW-1185">Reference proteome</keyword>
<gene>
    <name evidence="2" type="ORF">DCHRY22_LOCUS3397</name>
</gene>
<feature type="region of interest" description="Disordered" evidence="1">
    <location>
        <begin position="50"/>
        <end position="87"/>
    </location>
</feature>
<dbReference type="OrthoDB" id="10510700at2759"/>
<feature type="compositionally biased region" description="Basic and acidic residues" evidence="1">
    <location>
        <begin position="57"/>
        <end position="66"/>
    </location>
</feature>
<comment type="caution">
    <text evidence="2">The sequence shown here is derived from an EMBL/GenBank/DDBJ whole genome shotgun (WGS) entry which is preliminary data.</text>
</comment>
<sequence>MRTTRASLYLSRKFQPSGGGVGGGDGVAVSIASAACNAVFRRSVLIVCRNEPQPESSTKKPLRDIPYRNGTRTPKPDVSIEACAHAS</sequence>
<evidence type="ECO:0000313" key="3">
    <source>
        <dbReference type="Proteomes" id="UP000789524"/>
    </source>
</evidence>
<dbReference type="EMBL" id="CAKASE010000047">
    <property type="protein sequence ID" value="CAG9561983.1"/>
    <property type="molecule type" value="Genomic_DNA"/>
</dbReference>
<proteinExistence type="predicted"/>
<dbReference type="AlphaFoldDB" id="A0A8J2VXE9"/>
<reference evidence="2" key="1">
    <citation type="submission" date="2021-09" db="EMBL/GenBank/DDBJ databases">
        <authorList>
            <person name="Martin H S."/>
        </authorList>
    </citation>
    <scope>NUCLEOTIDE SEQUENCE</scope>
</reference>
<name>A0A8J2VXE9_9NEOP</name>
<organism evidence="2 3">
    <name type="scientific">Danaus chrysippus</name>
    <name type="common">African queen</name>
    <dbReference type="NCBI Taxonomy" id="151541"/>
    <lineage>
        <taxon>Eukaryota</taxon>
        <taxon>Metazoa</taxon>
        <taxon>Ecdysozoa</taxon>
        <taxon>Arthropoda</taxon>
        <taxon>Hexapoda</taxon>
        <taxon>Insecta</taxon>
        <taxon>Pterygota</taxon>
        <taxon>Neoptera</taxon>
        <taxon>Endopterygota</taxon>
        <taxon>Lepidoptera</taxon>
        <taxon>Glossata</taxon>
        <taxon>Ditrysia</taxon>
        <taxon>Papilionoidea</taxon>
        <taxon>Nymphalidae</taxon>
        <taxon>Danainae</taxon>
        <taxon>Danaini</taxon>
        <taxon>Danaina</taxon>
        <taxon>Danaus</taxon>
        <taxon>Anosia</taxon>
    </lineage>
</organism>
<accession>A0A8J2VXE9</accession>
<dbReference type="Proteomes" id="UP000789524">
    <property type="component" value="Unassembled WGS sequence"/>
</dbReference>
<evidence type="ECO:0000256" key="1">
    <source>
        <dbReference type="SAM" id="MobiDB-lite"/>
    </source>
</evidence>